<accession>A0ABV7UWY0</accession>
<dbReference type="RefSeq" id="WP_386712298.1">
    <property type="nucleotide sequence ID" value="NZ_JBHRYF010000014.1"/>
</dbReference>
<keyword evidence="2" id="KW-1185">Reference proteome</keyword>
<gene>
    <name evidence="1" type="ORF">ACFOM9_14350</name>
</gene>
<sequence length="127" mass="14037">MTNDPQPVDDGGWEQWRTLTAQAYGRYHDQLLALRGDYPGLTDYNASERVEATAGTMAWRWGADSELRETINSINGWGPACIHGMPGTRSWRLSRKKLIAGKCSTASSSRSHSFACCSQLASRIASR</sequence>
<organism evidence="1 2">
    <name type="scientific">Luteimonas notoginsengisoli</name>
    <dbReference type="NCBI Taxonomy" id="1578200"/>
    <lineage>
        <taxon>Bacteria</taxon>
        <taxon>Pseudomonadati</taxon>
        <taxon>Pseudomonadota</taxon>
        <taxon>Gammaproteobacteria</taxon>
        <taxon>Lysobacterales</taxon>
        <taxon>Lysobacteraceae</taxon>
        <taxon>Luteimonas</taxon>
    </lineage>
</organism>
<reference evidence="2" key="1">
    <citation type="journal article" date="2019" name="Int. J. Syst. Evol. Microbiol.">
        <title>The Global Catalogue of Microorganisms (GCM) 10K type strain sequencing project: providing services to taxonomists for standard genome sequencing and annotation.</title>
        <authorList>
            <consortium name="The Broad Institute Genomics Platform"/>
            <consortium name="The Broad Institute Genome Sequencing Center for Infectious Disease"/>
            <person name="Wu L."/>
            <person name="Ma J."/>
        </authorList>
    </citation>
    <scope>NUCLEOTIDE SEQUENCE [LARGE SCALE GENOMIC DNA]</scope>
    <source>
        <strain evidence="2">KCTC 42211</strain>
    </source>
</reference>
<proteinExistence type="predicted"/>
<dbReference type="EMBL" id="JBHRYF010000014">
    <property type="protein sequence ID" value="MFC3661240.1"/>
    <property type="molecule type" value="Genomic_DNA"/>
</dbReference>
<evidence type="ECO:0000313" key="1">
    <source>
        <dbReference type="EMBL" id="MFC3661240.1"/>
    </source>
</evidence>
<protein>
    <submittedName>
        <fullName evidence="1">Uncharacterized protein</fullName>
    </submittedName>
</protein>
<name>A0ABV7UWY0_9GAMM</name>
<evidence type="ECO:0000313" key="2">
    <source>
        <dbReference type="Proteomes" id="UP001595724"/>
    </source>
</evidence>
<dbReference type="Proteomes" id="UP001595724">
    <property type="component" value="Unassembled WGS sequence"/>
</dbReference>
<comment type="caution">
    <text evidence="1">The sequence shown here is derived from an EMBL/GenBank/DDBJ whole genome shotgun (WGS) entry which is preliminary data.</text>
</comment>